<dbReference type="Gene3D" id="3.40.50.10740">
    <property type="entry name" value="Class I glutamine amidotransferase-like"/>
    <property type="match status" value="1"/>
</dbReference>
<evidence type="ECO:0000313" key="10">
    <source>
        <dbReference type="Proteomes" id="UP000184287"/>
    </source>
</evidence>
<evidence type="ECO:0000313" key="9">
    <source>
        <dbReference type="EMBL" id="SHE60022.1"/>
    </source>
</evidence>
<dbReference type="CDD" id="cd07025">
    <property type="entry name" value="Peptidase_S66"/>
    <property type="match status" value="1"/>
</dbReference>
<keyword evidence="4" id="KW-0378">Hydrolase</keyword>
<feature type="domain" description="LD-carboxypeptidase N-terminal" evidence="7">
    <location>
        <begin position="51"/>
        <end position="166"/>
    </location>
</feature>
<evidence type="ECO:0000259" key="8">
    <source>
        <dbReference type="Pfam" id="PF17676"/>
    </source>
</evidence>
<dbReference type="PANTHER" id="PTHR30237:SF2">
    <property type="entry name" value="MUREIN TETRAPEPTIDE CARBOXYPEPTIDASE"/>
    <property type="match status" value="1"/>
</dbReference>
<evidence type="ECO:0000256" key="1">
    <source>
        <dbReference type="ARBA" id="ARBA00010233"/>
    </source>
</evidence>
<dbReference type="Pfam" id="PF17676">
    <property type="entry name" value="Peptidase_S66C"/>
    <property type="match status" value="1"/>
</dbReference>
<protein>
    <submittedName>
        <fullName evidence="9">Muramoyltetrapeptide carboxypeptidase</fullName>
    </submittedName>
</protein>
<organism evidence="9 10">
    <name type="scientific">Pedobacter caeni</name>
    <dbReference type="NCBI Taxonomy" id="288992"/>
    <lineage>
        <taxon>Bacteria</taxon>
        <taxon>Pseudomonadati</taxon>
        <taxon>Bacteroidota</taxon>
        <taxon>Sphingobacteriia</taxon>
        <taxon>Sphingobacteriales</taxon>
        <taxon>Sphingobacteriaceae</taxon>
        <taxon>Pedobacter</taxon>
    </lineage>
</organism>
<feature type="domain" description="LD-carboxypeptidase C-terminal" evidence="8">
    <location>
        <begin position="216"/>
        <end position="331"/>
    </location>
</feature>
<keyword evidence="3" id="KW-0645">Protease</keyword>
<dbReference type="InterPro" id="IPR040449">
    <property type="entry name" value="Peptidase_S66_N"/>
</dbReference>
<proteinExistence type="inferred from homology"/>
<evidence type="ECO:0000256" key="3">
    <source>
        <dbReference type="ARBA" id="ARBA00022670"/>
    </source>
</evidence>
<comment type="similarity">
    <text evidence="1">Belongs to the peptidase S66 family.</text>
</comment>
<gene>
    <name evidence="9" type="ORF">SAMN04488522_101677</name>
</gene>
<dbReference type="InterPro" id="IPR027461">
    <property type="entry name" value="Carboxypeptidase_A_C_sf"/>
</dbReference>
<dbReference type="PIRSF" id="PIRSF028757">
    <property type="entry name" value="LD-carboxypeptidase"/>
    <property type="match status" value="1"/>
</dbReference>
<dbReference type="GO" id="GO:0004180">
    <property type="term" value="F:carboxypeptidase activity"/>
    <property type="evidence" value="ECO:0007669"/>
    <property type="project" value="UniProtKB-KW"/>
</dbReference>
<dbReference type="InterPro" id="IPR040921">
    <property type="entry name" value="Peptidase_S66C"/>
</dbReference>
<keyword evidence="2 9" id="KW-0121">Carboxypeptidase</keyword>
<dbReference type="InterPro" id="IPR029062">
    <property type="entry name" value="Class_I_gatase-like"/>
</dbReference>
<evidence type="ECO:0000259" key="7">
    <source>
        <dbReference type="Pfam" id="PF02016"/>
    </source>
</evidence>
<dbReference type="InterPro" id="IPR003507">
    <property type="entry name" value="S66_fam"/>
</dbReference>
<dbReference type="GO" id="GO:0006508">
    <property type="term" value="P:proteolysis"/>
    <property type="evidence" value="ECO:0007669"/>
    <property type="project" value="UniProtKB-KW"/>
</dbReference>
<dbReference type="PANTHER" id="PTHR30237">
    <property type="entry name" value="MURAMOYLTETRAPEPTIDE CARBOXYPEPTIDASE"/>
    <property type="match status" value="1"/>
</dbReference>
<feature type="active site" description="Nucleophile" evidence="6">
    <location>
        <position position="147"/>
    </location>
</feature>
<feature type="active site" description="Charge relay system" evidence="6">
    <location>
        <position position="318"/>
    </location>
</feature>
<feature type="active site" description="Charge relay system" evidence="6">
    <location>
        <position position="247"/>
    </location>
</feature>
<dbReference type="GO" id="GO:0008236">
    <property type="term" value="F:serine-type peptidase activity"/>
    <property type="evidence" value="ECO:0007669"/>
    <property type="project" value="UniProtKB-KW"/>
</dbReference>
<dbReference type="SUPFAM" id="SSF141986">
    <property type="entry name" value="LD-carboxypeptidase A C-terminal domain-like"/>
    <property type="match status" value="1"/>
</dbReference>
<accession>A0A1M4UTH2</accession>
<dbReference type="Pfam" id="PF02016">
    <property type="entry name" value="Peptidase_S66"/>
    <property type="match status" value="1"/>
</dbReference>
<keyword evidence="5" id="KW-0720">Serine protease</keyword>
<evidence type="ECO:0000256" key="2">
    <source>
        <dbReference type="ARBA" id="ARBA00022645"/>
    </source>
</evidence>
<evidence type="ECO:0000256" key="5">
    <source>
        <dbReference type="ARBA" id="ARBA00022825"/>
    </source>
</evidence>
<keyword evidence="10" id="KW-1185">Reference proteome</keyword>
<dbReference type="AlphaFoldDB" id="A0A1M4UTH2"/>
<evidence type="ECO:0000256" key="6">
    <source>
        <dbReference type="PIRSR" id="PIRSR028757-1"/>
    </source>
</evidence>
<sequence>MAMAGATLPALQSFGSSGFLDPAVTSEDPITASDPLAGSKIPDYLKAGDTIGITCPAGFITMAEILPSVQLMESWGFRVKIGKTVDRRDFTFGGSDQERMLDLQNMLDDPELKAIMCARGGYGAVRIIDLLNFDRFVEHPKWIIGFSDVTVLHCHLSRKYGIASIHSKMCNSFPSDWTLADPVQVETILSIRQALSGNQLKYTAPPVSFNRPGKAEGVLAGGNLSIIETLAGSKSDLKTDGKILFLEDTGEYLYRIDRMFWNLKRTGKLDQLQGLIIGGFKVKPDDPGEEFGRTVYEIVQEKIKEYNYPVCFDFPVGHQKNNFALKCGVKHTFEVNGNGSSLTSLY</sequence>
<reference evidence="10" key="1">
    <citation type="submission" date="2016-11" db="EMBL/GenBank/DDBJ databases">
        <authorList>
            <person name="Varghese N."/>
            <person name="Submissions S."/>
        </authorList>
    </citation>
    <scope>NUCLEOTIDE SEQUENCE [LARGE SCALE GENOMIC DNA]</scope>
    <source>
        <strain evidence="10">DSM 16990</strain>
    </source>
</reference>
<name>A0A1M4UTH2_9SPHI</name>
<dbReference type="Gene3D" id="3.50.30.60">
    <property type="entry name" value="LD-carboxypeptidase A C-terminal domain-like"/>
    <property type="match status" value="1"/>
</dbReference>
<evidence type="ECO:0000256" key="4">
    <source>
        <dbReference type="ARBA" id="ARBA00022801"/>
    </source>
</evidence>
<dbReference type="InterPro" id="IPR027478">
    <property type="entry name" value="LdcA_N"/>
</dbReference>
<dbReference type="STRING" id="288992.SAMN04488522_101677"/>
<dbReference type="SUPFAM" id="SSF52317">
    <property type="entry name" value="Class I glutamine amidotransferase-like"/>
    <property type="match status" value="1"/>
</dbReference>
<dbReference type="Proteomes" id="UP000184287">
    <property type="component" value="Unassembled WGS sequence"/>
</dbReference>
<dbReference type="EMBL" id="FQUQ01000001">
    <property type="protein sequence ID" value="SHE60022.1"/>
    <property type="molecule type" value="Genomic_DNA"/>
</dbReference>